<evidence type="ECO:0000313" key="1">
    <source>
        <dbReference type="EMBL" id="CEM06636.1"/>
    </source>
</evidence>
<sequence length="238" mass="25573">MRRIATALSRRASGHSLPSAVTVSSLLQRTSAYSSEQNERQRGMPSIMNGRWGARATTRQTSCHSLAPEIRRPSITRHLECSTNRVPLKTRGEGGLRNQSPPLPDSRLSPFAPLFSYRAAEGRSLHVPRIQSVYALLHAHRQAQSPPAVLLRKLFVGRTQSAHMGGEDTSVKIVGGREYASMGVSAITARTAGGRKFACTDFSALFVKNAEEAAFASTDADVIIAETVGGSPFASTGV</sequence>
<gene>
    <name evidence="1" type="ORF">Cvel_15002</name>
</gene>
<accession>A0A0G4F338</accession>
<name>A0A0G4F338_9ALVE</name>
<dbReference type="AlphaFoldDB" id="A0A0G4F338"/>
<proteinExistence type="predicted"/>
<dbReference type="VEuPathDB" id="CryptoDB:Cvel_15002"/>
<reference evidence="1" key="1">
    <citation type="submission" date="2014-11" db="EMBL/GenBank/DDBJ databases">
        <authorList>
            <person name="Otto D Thomas"/>
            <person name="Naeem Raeece"/>
        </authorList>
    </citation>
    <scope>NUCLEOTIDE SEQUENCE</scope>
</reference>
<protein>
    <submittedName>
        <fullName evidence="1">Uncharacterized protein</fullName>
    </submittedName>
</protein>
<organism evidence="1">
    <name type="scientific">Chromera velia CCMP2878</name>
    <dbReference type="NCBI Taxonomy" id="1169474"/>
    <lineage>
        <taxon>Eukaryota</taxon>
        <taxon>Sar</taxon>
        <taxon>Alveolata</taxon>
        <taxon>Colpodellida</taxon>
        <taxon>Chromeraceae</taxon>
        <taxon>Chromera</taxon>
    </lineage>
</organism>
<dbReference type="EMBL" id="CDMZ01000101">
    <property type="protein sequence ID" value="CEM06636.1"/>
    <property type="molecule type" value="Genomic_DNA"/>
</dbReference>
<dbReference type="PhylomeDB" id="A0A0G4F338"/>